<reference evidence="2 3" key="1">
    <citation type="submission" date="2015-07" db="EMBL/GenBank/DDBJ databases">
        <title>Comparative genomics of the Sigatoka disease complex on banana suggests a link between parallel evolutionary changes in Pseudocercospora fijiensis and Pseudocercospora eumusae and increased virulence on the banana host.</title>
        <authorList>
            <person name="Chang T.-C."/>
            <person name="Salvucci A."/>
            <person name="Crous P.W."/>
            <person name="Stergiopoulos I."/>
        </authorList>
    </citation>
    <scope>NUCLEOTIDE SEQUENCE [LARGE SCALE GENOMIC DNA]</scope>
    <source>
        <strain evidence="2 3">CBS 116634</strain>
    </source>
</reference>
<dbReference type="EMBL" id="LFZO01000489">
    <property type="protein sequence ID" value="KXT08117.1"/>
    <property type="molecule type" value="Genomic_DNA"/>
</dbReference>
<feature type="compositionally biased region" description="Polar residues" evidence="1">
    <location>
        <begin position="53"/>
        <end position="75"/>
    </location>
</feature>
<feature type="compositionally biased region" description="Polar residues" evidence="1">
    <location>
        <begin position="536"/>
        <end position="547"/>
    </location>
</feature>
<dbReference type="Pfam" id="PF20566">
    <property type="entry name" value="Eap1"/>
    <property type="match status" value="1"/>
</dbReference>
<feature type="compositionally biased region" description="Low complexity" evidence="1">
    <location>
        <begin position="842"/>
        <end position="851"/>
    </location>
</feature>
<feature type="compositionally biased region" description="Low complexity" evidence="1">
    <location>
        <begin position="722"/>
        <end position="741"/>
    </location>
</feature>
<evidence type="ECO:0000256" key="1">
    <source>
        <dbReference type="SAM" id="MobiDB-lite"/>
    </source>
</evidence>
<accession>A0A139I0A7</accession>
<feature type="region of interest" description="Disordered" evidence="1">
    <location>
        <begin position="722"/>
        <end position="883"/>
    </location>
</feature>
<keyword evidence="3" id="KW-1185">Reference proteome</keyword>
<feature type="compositionally biased region" description="Polar residues" evidence="1">
    <location>
        <begin position="462"/>
        <end position="471"/>
    </location>
</feature>
<feature type="compositionally biased region" description="Basic and acidic residues" evidence="1">
    <location>
        <begin position="176"/>
        <end position="200"/>
    </location>
</feature>
<protein>
    <submittedName>
        <fullName evidence="2">Uncharacterized protein</fullName>
    </submittedName>
</protein>
<evidence type="ECO:0000313" key="2">
    <source>
        <dbReference type="EMBL" id="KXT08117.1"/>
    </source>
</evidence>
<dbReference type="Proteomes" id="UP000073492">
    <property type="component" value="Unassembled WGS sequence"/>
</dbReference>
<dbReference type="InterPro" id="IPR046784">
    <property type="entry name" value="Eap1"/>
</dbReference>
<name>A0A139I0A7_9PEZI</name>
<feature type="region of interest" description="Disordered" evidence="1">
    <location>
        <begin position="52"/>
        <end position="111"/>
    </location>
</feature>
<proteinExistence type="predicted"/>
<feature type="compositionally biased region" description="Low complexity" evidence="1">
    <location>
        <begin position="358"/>
        <end position="373"/>
    </location>
</feature>
<feature type="region of interest" description="Disordered" evidence="1">
    <location>
        <begin position="138"/>
        <end position="290"/>
    </location>
</feature>
<feature type="compositionally biased region" description="Basic and acidic residues" evidence="1">
    <location>
        <begin position="307"/>
        <end position="327"/>
    </location>
</feature>
<organism evidence="2 3">
    <name type="scientific">Pseudocercospora musae</name>
    <dbReference type="NCBI Taxonomy" id="113226"/>
    <lineage>
        <taxon>Eukaryota</taxon>
        <taxon>Fungi</taxon>
        <taxon>Dikarya</taxon>
        <taxon>Ascomycota</taxon>
        <taxon>Pezizomycotina</taxon>
        <taxon>Dothideomycetes</taxon>
        <taxon>Dothideomycetidae</taxon>
        <taxon>Mycosphaerellales</taxon>
        <taxon>Mycosphaerellaceae</taxon>
        <taxon>Pseudocercospora</taxon>
    </lineage>
</organism>
<feature type="compositionally biased region" description="Pro residues" evidence="1">
    <location>
        <begin position="444"/>
        <end position="460"/>
    </location>
</feature>
<feature type="compositionally biased region" description="Polar residues" evidence="1">
    <location>
        <begin position="776"/>
        <end position="787"/>
    </location>
</feature>
<evidence type="ECO:0000313" key="3">
    <source>
        <dbReference type="Proteomes" id="UP000073492"/>
    </source>
</evidence>
<dbReference type="STRING" id="113226.A0A139I0A7"/>
<dbReference type="OrthoDB" id="2504266at2759"/>
<feature type="compositionally biased region" description="Pro residues" evidence="1">
    <location>
        <begin position="398"/>
        <end position="407"/>
    </location>
</feature>
<feature type="region of interest" description="Disordered" evidence="1">
    <location>
        <begin position="307"/>
        <end position="573"/>
    </location>
</feature>
<comment type="caution">
    <text evidence="2">The sequence shown here is derived from an EMBL/GenBank/DDBJ whole genome shotgun (WGS) entry which is preliminary data.</text>
</comment>
<gene>
    <name evidence="2" type="ORF">AC579_6635</name>
</gene>
<feature type="compositionally biased region" description="Basic and acidic residues" evidence="1">
    <location>
        <begin position="207"/>
        <end position="281"/>
    </location>
</feature>
<dbReference type="AlphaFoldDB" id="A0A139I0A7"/>
<sequence>MAVRSYTIEQLKALQLSPLVAKPENLPAIEQWIEYVYMEQDGVREKLRIPHSETAQSNQQNRQQLADGTTRNAARQQRPGLAGGTGGESSPMGSFSTGRPPLGARKETQRGQNGGEYIHLCRQGRAAAGGKLTFSEDDIALGPPRTMFPSSRNVSKLVDAHDKTAGGDTTAGDEPESARSRFFSDRQLNRRSINEKDGNENRGSWSFRKERGDDGEEQRGFGRHVKDHDNERRNGYGERHDPRWTRDDRRQHADRERPVGGWRDREAARRQREDHNEKEPEWFSQDDPLVKQDQELNFGVARNADEFQKWKESMKKGKTDAEPRVEETSQPPAPEPKSQAAPLKLEIDNSIFAGWGSGASTTTPASTAPSAGTVAPKYTPGKSGKTSRFASMFKPVEPEPSPAPVKEPSPELTNETVKTTAEDHEGFNKMLQMLNQSKLTRAPRPFPAADPEPSSPPPPLKSMTSNGTVGKSKSRFANMFAQKSPDRMQSPQQSGGSIGPDSMFDGSMRGSGDEPLQHQLFGSRLPERQTVELPASRSQLRDSQMSPDHSGIPFNALREQQPRPGSGRVDAAHIFDPPSRGAPSPDIMVQNVLAQQQRRQHGTSMESQQLLNLLRNKGGVSSRPQSGQAQPNVGTDALQLQHLLEHQHQNLGTEPHQPKPRVPTQAPGVFEEQLMRNYPQELPRQANVPEMTKMHERAMQDTRRPMQQRVPPGFFNEDLFIQQQQQQQQQRQAQQQAQLQRMHSESLLQQTHQHHQQQQPPLRMSGLPSLPHMQIPGSQSHQAQFQQPPGDFPHQLTSPISGGGPPGFQQMPRHPPGFHNPNAFSQGQRDGPPPGFGGMTSPTNGPPGFFQQPPPGFATPQQMRGPGDQRGYEGFQPGIMPRR</sequence>